<dbReference type="Gene3D" id="1.10.510.10">
    <property type="entry name" value="Transferase(Phosphotransferase) domain 1"/>
    <property type="match status" value="3"/>
</dbReference>
<dbReference type="InterPro" id="IPR000719">
    <property type="entry name" value="Prot_kinase_dom"/>
</dbReference>
<feature type="domain" description="Protein kinase" evidence="5">
    <location>
        <begin position="97"/>
        <end position="398"/>
    </location>
</feature>
<sequence>MSPLTSDHDGAKHQREQLSWQSRLRLQGKLLIAHAISYLHTVFSRPIVHRDIKPGNGKEDLYCNNFKLYYNLPSYAEKRIREMRPTMVDVTKELRKIERPTPIRSFSCEEIERATNNYDPRRIFHRDLLYEWYNGSFEGRMVSIKKYLKNFHEAVFTDIAIFTKMSPHNNVLRLIGCCLETQIPTLVYESAANGSLAYRWEVSNSSLHGEQQQREPMAWQSKLKIAREIAHAIAYLHTAFSRPIIHRDIKQGNIFIDEHDVAKLTDFSQSISIPEGETHIVDKHVIGTLGFVCPYYATTLRITEKIDVFSFGSFLLELTTGQRICHLVETADDEGVELEDYIENVTINEIVNLEIQAGERGAVVDQQAQAVKLALLCREKDPEIRPNMVDVTKELRKIERSDRPSALKIVGSIFGETHIEDKHVIGTLGFVCPYYGTTFHITEKIDDFSFGSFLLELTTGQKICHLAETANEELKAYIENVTINEIVNPAIQAGERGAVVEQQAQVVKLALLCRENDP</sequence>
<dbReference type="PROSITE" id="PS50011">
    <property type="entry name" value="PROTEIN_KINASE_DOM"/>
    <property type="match status" value="1"/>
</dbReference>
<comment type="catalytic activity">
    <reaction evidence="4">
        <text>L-threonyl-[protein] + ATP = O-phospho-L-threonyl-[protein] + ADP + H(+)</text>
        <dbReference type="Rhea" id="RHEA:46608"/>
        <dbReference type="Rhea" id="RHEA-COMP:11060"/>
        <dbReference type="Rhea" id="RHEA-COMP:11605"/>
        <dbReference type="ChEBI" id="CHEBI:15378"/>
        <dbReference type="ChEBI" id="CHEBI:30013"/>
        <dbReference type="ChEBI" id="CHEBI:30616"/>
        <dbReference type="ChEBI" id="CHEBI:61977"/>
        <dbReference type="ChEBI" id="CHEBI:456216"/>
    </reaction>
</comment>
<dbReference type="PANTHER" id="PTHR27005">
    <property type="entry name" value="WALL-ASSOCIATED RECEPTOR KINASE-LIKE 21"/>
    <property type="match status" value="1"/>
</dbReference>
<evidence type="ECO:0000313" key="7">
    <source>
        <dbReference type="Proteomes" id="UP000737018"/>
    </source>
</evidence>
<evidence type="ECO:0000313" key="6">
    <source>
        <dbReference type="EMBL" id="KAF3949529.1"/>
    </source>
</evidence>
<protein>
    <recommendedName>
        <fullName evidence="5">Protein kinase domain-containing protein</fullName>
    </recommendedName>
</protein>
<dbReference type="SUPFAM" id="SSF56112">
    <property type="entry name" value="Protein kinase-like (PK-like)"/>
    <property type="match status" value="3"/>
</dbReference>
<proteinExistence type="predicted"/>
<dbReference type="Pfam" id="PF00069">
    <property type="entry name" value="Pkinase"/>
    <property type="match status" value="1"/>
</dbReference>
<dbReference type="PROSITE" id="PS00108">
    <property type="entry name" value="PROTEIN_KINASE_ST"/>
    <property type="match status" value="1"/>
</dbReference>
<dbReference type="Proteomes" id="UP000737018">
    <property type="component" value="Unassembled WGS sequence"/>
</dbReference>
<evidence type="ECO:0000256" key="1">
    <source>
        <dbReference type="ARBA" id="ARBA00022741"/>
    </source>
</evidence>
<dbReference type="InterPro" id="IPR008271">
    <property type="entry name" value="Ser/Thr_kinase_AS"/>
</dbReference>
<evidence type="ECO:0000256" key="4">
    <source>
        <dbReference type="ARBA" id="ARBA00047951"/>
    </source>
</evidence>
<comment type="caution">
    <text evidence="6">The sequence shown here is derived from an EMBL/GenBank/DDBJ whole genome shotgun (WGS) entry which is preliminary data.</text>
</comment>
<accession>A0A8J4VHR8</accession>
<name>A0A8J4VHR8_9ROSI</name>
<dbReference type="PANTHER" id="PTHR27005:SF543">
    <property type="entry name" value="NON-FUNCTIONAL PSEUDOKINASE ZED1-LIKE"/>
    <property type="match status" value="1"/>
</dbReference>
<gene>
    <name evidence="6" type="ORF">CMV_024608</name>
</gene>
<dbReference type="InterPro" id="IPR045274">
    <property type="entry name" value="WAK-like"/>
</dbReference>
<dbReference type="InterPro" id="IPR011009">
    <property type="entry name" value="Kinase-like_dom_sf"/>
</dbReference>
<dbReference type="Gene3D" id="3.30.200.20">
    <property type="entry name" value="Phosphorylase Kinase, domain 1"/>
    <property type="match status" value="1"/>
</dbReference>
<dbReference type="OrthoDB" id="75710at2759"/>
<dbReference type="GO" id="GO:0004674">
    <property type="term" value="F:protein serine/threonine kinase activity"/>
    <property type="evidence" value="ECO:0007669"/>
    <property type="project" value="TreeGrafter"/>
</dbReference>
<dbReference type="SMART" id="SM00220">
    <property type="entry name" value="S_TKc"/>
    <property type="match status" value="1"/>
</dbReference>
<dbReference type="AlphaFoldDB" id="A0A8J4VHR8"/>
<comment type="catalytic activity">
    <reaction evidence="3">
        <text>L-seryl-[protein] + ATP = O-phospho-L-seryl-[protein] + ADP + H(+)</text>
        <dbReference type="Rhea" id="RHEA:17989"/>
        <dbReference type="Rhea" id="RHEA-COMP:9863"/>
        <dbReference type="Rhea" id="RHEA-COMP:11604"/>
        <dbReference type="ChEBI" id="CHEBI:15378"/>
        <dbReference type="ChEBI" id="CHEBI:29999"/>
        <dbReference type="ChEBI" id="CHEBI:30616"/>
        <dbReference type="ChEBI" id="CHEBI:83421"/>
        <dbReference type="ChEBI" id="CHEBI:456216"/>
    </reaction>
</comment>
<reference evidence="6" key="1">
    <citation type="submission" date="2020-03" db="EMBL/GenBank/DDBJ databases">
        <title>Castanea mollissima Vanexum genome sequencing.</title>
        <authorList>
            <person name="Staton M."/>
        </authorList>
    </citation>
    <scope>NUCLEOTIDE SEQUENCE</scope>
    <source>
        <tissue evidence="6">Leaf</tissue>
    </source>
</reference>
<keyword evidence="2" id="KW-0067">ATP-binding</keyword>
<dbReference type="GO" id="GO:0005886">
    <property type="term" value="C:plasma membrane"/>
    <property type="evidence" value="ECO:0007669"/>
    <property type="project" value="TreeGrafter"/>
</dbReference>
<dbReference type="EMBL" id="JRKL02006029">
    <property type="protein sequence ID" value="KAF3949529.1"/>
    <property type="molecule type" value="Genomic_DNA"/>
</dbReference>
<dbReference type="GO" id="GO:0007166">
    <property type="term" value="P:cell surface receptor signaling pathway"/>
    <property type="evidence" value="ECO:0007669"/>
    <property type="project" value="InterPro"/>
</dbReference>
<evidence type="ECO:0000256" key="3">
    <source>
        <dbReference type="ARBA" id="ARBA00047558"/>
    </source>
</evidence>
<organism evidence="6 7">
    <name type="scientific">Castanea mollissima</name>
    <name type="common">Chinese chestnut</name>
    <dbReference type="NCBI Taxonomy" id="60419"/>
    <lineage>
        <taxon>Eukaryota</taxon>
        <taxon>Viridiplantae</taxon>
        <taxon>Streptophyta</taxon>
        <taxon>Embryophyta</taxon>
        <taxon>Tracheophyta</taxon>
        <taxon>Spermatophyta</taxon>
        <taxon>Magnoliopsida</taxon>
        <taxon>eudicotyledons</taxon>
        <taxon>Gunneridae</taxon>
        <taxon>Pentapetalae</taxon>
        <taxon>rosids</taxon>
        <taxon>fabids</taxon>
        <taxon>Fagales</taxon>
        <taxon>Fagaceae</taxon>
        <taxon>Castanea</taxon>
    </lineage>
</organism>
<keyword evidence="1" id="KW-0547">Nucleotide-binding</keyword>
<evidence type="ECO:0000259" key="5">
    <source>
        <dbReference type="PROSITE" id="PS50011"/>
    </source>
</evidence>
<dbReference type="GO" id="GO:0005524">
    <property type="term" value="F:ATP binding"/>
    <property type="evidence" value="ECO:0007669"/>
    <property type="project" value="UniProtKB-KW"/>
</dbReference>
<evidence type="ECO:0000256" key="2">
    <source>
        <dbReference type="ARBA" id="ARBA00022840"/>
    </source>
</evidence>
<keyword evidence="7" id="KW-1185">Reference proteome</keyword>